<dbReference type="InterPro" id="IPR000983">
    <property type="entry name" value="Bac_GSPG_pilin"/>
</dbReference>
<accession>A0ABT8MXZ8</accession>
<protein>
    <submittedName>
        <fullName evidence="5">Prepilin-type N-terminal cleavage/methylation domain-containing protein</fullName>
    </submittedName>
</protein>
<proteinExistence type="predicted"/>
<dbReference type="EMBL" id="JAUJWV010000001">
    <property type="protein sequence ID" value="MDN7240352.1"/>
    <property type="molecule type" value="Genomic_DNA"/>
</dbReference>
<comment type="subcellular location">
    <subcellularLocation>
        <location evidence="1">Cell surface</location>
    </subcellularLocation>
</comment>
<dbReference type="InterPro" id="IPR045584">
    <property type="entry name" value="Pilin-like"/>
</dbReference>
<gene>
    <name evidence="5" type="ORF">QWY14_01055</name>
</gene>
<sequence length="157" mass="16548">MKKFIQKKLKEQKGMTLIELLAVIVIIAIIAAIAIPAIGNIIENSRYGAVKSDASNVLSAANIYFTENPEDADGKATLTELKAGYLQSAGIFDKVPTAADVYVTKSNPNTLTSPAVKYSGDKTITFTGATQDAINSNTTKGSAVKTVTITTTTTTTN</sequence>
<evidence type="ECO:0000256" key="3">
    <source>
        <dbReference type="ARBA" id="ARBA00023287"/>
    </source>
</evidence>
<dbReference type="Pfam" id="PF07963">
    <property type="entry name" value="N_methyl"/>
    <property type="match status" value="1"/>
</dbReference>
<evidence type="ECO:0000313" key="6">
    <source>
        <dbReference type="Proteomes" id="UP001172055"/>
    </source>
</evidence>
<keyword evidence="4" id="KW-0472">Membrane</keyword>
<dbReference type="Proteomes" id="UP001172055">
    <property type="component" value="Unassembled WGS sequence"/>
</dbReference>
<dbReference type="PANTHER" id="PTHR30093">
    <property type="entry name" value="GENERAL SECRETION PATHWAY PROTEIN G"/>
    <property type="match status" value="1"/>
</dbReference>
<dbReference type="SUPFAM" id="SSF54523">
    <property type="entry name" value="Pili subunits"/>
    <property type="match status" value="1"/>
</dbReference>
<keyword evidence="2" id="KW-0488">Methylation</keyword>
<evidence type="ECO:0000313" key="5">
    <source>
        <dbReference type="EMBL" id="MDN7240352.1"/>
    </source>
</evidence>
<evidence type="ECO:0000256" key="2">
    <source>
        <dbReference type="ARBA" id="ARBA00022481"/>
    </source>
</evidence>
<evidence type="ECO:0000256" key="1">
    <source>
        <dbReference type="ARBA" id="ARBA00004241"/>
    </source>
</evidence>
<reference evidence="5 6" key="1">
    <citation type="submission" date="2023-06" db="EMBL/GenBank/DDBJ databases">
        <title>Novel species in genus Planococcus.</title>
        <authorList>
            <person name="Ning S."/>
        </authorList>
    </citation>
    <scope>NUCLEOTIDE SEQUENCE [LARGE SCALE GENOMIC DNA]</scope>
    <source>
        <strain evidence="5 6">N028</strain>
    </source>
</reference>
<dbReference type="PRINTS" id="PR00813">
    <property type="entry name" value="BCTERIALGSPG"/>
</dbReference>
<name>A0ABT8MXZ8_9BACL</name>
<keyword evidence="4" id="KW-0812">Transmembrane</keyword>
<dbReference type="PROSITE" id="PS00409">
    <property type="entry name" value="PROKAR_NTER_METHYL"/>
    <property type="match status" value="1"/>
</dbReference>
<feature type="transmembrane region" description="Helical" evidence="4">
    <location>
        <begin position="20"/>
        <end position="42"/>
    </location>
</feature>
<dbReference type="InterPro" id="IPR012902">
    <property type="entry name" value="N_methyl_site"/>
</dbReference>
<dbReference type="NCBIfam" id="TIGR02532">
    <property type="entry name" value="IV_pilin_GFxxxE"/>
    <property type="match status" value="1"/>
</dbReference>
<organism evidence="5 6">
    <name type="scientific">Planococcus shixiaomingii</name>
    <dbReference type="NCBI Taxonomy" id="3058393"/>
    <lineage>
        <taxon>Bacteria</taxon>
        <taxon>Bacillati</taxon>
        <taxon>Bacillota</taxon>
        <taxon>Bacilli</taxon>
        <taxon>Bacillales</taxon>
        <taxon>Caryophanaceae</taxon>
        <taxon>Planococcus</taxon>
    </lineage>
</organism>
<comment type="caution">
    <text evidence="5">The sequence shown here is derived from an EMBL/GenBank/DDBJ whole genome shotgun (WGS) entry which is preliminary data.</text>
</comment>
<dbReference type="RefSeq" id="WP_301722365.1">
    <property type="nucleotide sequence ID" value="NZ_JAUJWV010000001.1"/>
</dbReference>
<keyword evidence="4" id="KW-1133">Transmembrane helix</keyword>
<keyword evidence="6" id="KW-1185">Reference proteome</keyword>
<dbReference type="Gene3D" id="3.30.700.10">
    <property type="entry name" value="Glycoprotein, Type 4 Pilin"/>
    <property type="match status" value="1"/>
</dbReference>
<evidence type="ECO:0000256" key="4">
    <source>
        <dbReference type="SAM" id="Phobius"/>
    </source>
</evidence>
<keyword evidence="3" id="KW-0178">Competence</keyword>